<reference evidence="8" key="1">
    <citation type="submission" date="2020-07" db="EMBL/GenBank/DDBJ databases">
        <title>Huge and variable diversity of episymbiotic CPR bacteria and DPANN archaea in groundwater ecosystems.</title>
        <authorList>
            <person name="He C.Y."/>
            <person name="Keren R."/>
            <person name="Whittaker M."/>
            <person name="Farag I.F."/>
            <person name="Doudna J."/>
            <person name="Cate J.H.D."/>
            <person name="Banfield J.F."/>
        </authorList>
    </citation>
    <scope>NUCLEOTIDE SEQUENCE</scope>
    <source>
        <strain evidence="8">NC_groundwater_1664_Pr3_B-0.1um_52_9</strain>
    </source>
</reference>
<dbReference type="GO" id="GO:0015035">
    <property type="term" value="F:protein-disulfide reductase activity"/>
    <property type="evidence" value="ECO:0007669"/>
    <property type="project" value="TreeGrafter"/>
</dbReference>
<evidence type="ECO:0000256" key="2">
    <source>
        <dbReference type="ARBA" id="ARBA00022692"/>
    </source>
</evidence>
<organism evidence="8 9">
    <name type="scientific">Desulfomonile tiedjei</name>
    <dbReference type="NCBI Taxonomy" id="2358"/>
    <lineage>
        <taxon>Bacteria</taxon>
        <taxon>Pseudomonadati</taxon>
        <taxon>Thermodesulfobacteriota</taxon>
        <taxon>Desulfomonilia</taxon>
        <taxon>Desulfomonilales</taxon>
        <taxon>Desulfomonilaceae</taxon>
        <taxon>Desulfomonile</taxon>
    </lineage>
</organism>
<feature type="transmembrane region" description="Helical" evidence="6">
    <location>
        <begin position="12"/>
        <end position="40"/>
    </location>
</feature>
<evidence type="ECO:0000313" key="8">
    <source>
        <dbReference type="EMBL" id="MBI5248748.1"/>
    </source>
</evidence>
<dbReference type="Proteomes" id="UP000807825">
    <property type="component" value="Unassembled WGS sequence"/>
</dbReference>
<dbReference type="GO" id="GO:0016020">
    <property type="term" value="C:membrane"/>
    <property type="evidence" value="ECO:0007669"/>
    <property type="project" value="UniProtKB-SubCell"/>
</dbReference>
<evidence type="ECO:0000256" key="3">
    <source>
        <dbReference type="ARBA" id="ARBA00022748"/>
    </source>
</evidence>
<keyword evidence="5 6" id="KW-0472">Membrane</keyword>
<evidence type="ECO:0000313" key="9">
    <source>
        <dbReference type="Proteomes" id="UP000807825"/>
    </source>
</evidence>
<dbReference type="GO" id="GO:0045454">
    <property type="term" value="P:cell redox homeostasis"/>
    <property type="evidence" value="ECO:0007669"/>
    <property type="project" value="TreeGrafter"/>
</dbReference>
<accession>A0A9D6V126</accession>
<sequence>MEEFVKGLEAYLHASLLMSMVAAFLGGVLASATPCVYPLVPITASYIGSSNLGGSKLRGFILSFVYVTGVAVTYASLGIIAALTGHLFGEISTNPWVYLVVANIFIILGLGMLELYSIPMIAPTSSRKPATVVGAFFVGIVSGFVAGPCTAPVLAVLLTYVATTQDVLLGASLLFVFAFGMGVLLILVGTFSGALAALPRSGEWMVNIKKALGVIMIGLGEYFLIKMGELMI</sequence>
<comment type="caution">
    <text evidence="8">The sequence shown here is derived from an EMBL/GenBank/DDBJ whole genome shotgun (WGS) entry which is preliminary data.</text>
</comment>
<gene>
    <name evidence="8" type="ORF">HY912_04570</name>
</gene>
<dbReference type="EMBL" id="JACRDE010000135">
    <property type="protein sequence ID" value="MBI5248748.1"/>
    <property type="molecule type" value="Genomic_DNA"/>
</dbReference>
<feature type="transmembrane region" description="Helical" evidence="6">
    <location>
        <begin position="167"/>
        <end position="196"/>
    </location>
</feature>
<dbReference type="PANTHER" id="PTHR32234">
    <property type="entry name" value="THIOL:DISULFIDE INTERCHANGE PROTEIN DSBD"/>
    <property type="match status" value="1"/>
</dbReference>
<evidence type="ECO:0000256" key="6">
    <source>
        <dbReference type="SAM" id="Phobius"/>
    </source>
</evidence>
<feature type="domain" description="Cytochrome C biogenesis protein transmembrane" evidence="7">
    <location>
        <begin position="19"/>
        <end position="223"/>
    </location>
</feature>
<dbReference type="Pfam" id="PF02683">
    <property type="entry name" value="DsbD_TM"/>
    <property type="match status" value="1"/>
</dbReference>
<keyword evidence="3" id="KW-0201">Cytochrome c-type biogenesis</keyword>
<feature type="transmembrane region" description="Helical" evidence="6">
    <location>
        <begin position="96"/>
        <end position="118"/>
    </location>
</feature>
<name>A0A9D6V126_9BACT</name>
<dbReference type="PANTHER" id="PTHR32234:SF0">
    <property type="entry name" value="THIOL:DISULFIDE INTERCHANGE PROTEIN DSBD"/>
    <property type="match status" value="1"/>
</dbReference>
<dbReference type="InterPro" id="IPR003834">
    <property type="entry name" value="Cyt_c_assmbl_TM_dom"/>
</dbReference>
<evidence type="ECO:0000259" key="7">
    <source>
        <dbReference type="Pfam" id="PF02683"/>
    </source>
</evidence>
<feature type="transmembrane region" description="Helical" evidence="6">
    <location>
        <begin position="130"/>
        <end position="161"/>
    </location>
</feature>
<evidence type="ECO:0000256" key="1">
    <source>
        <dbReference type="ARBA" id="ARBA00004141"/>
    </source>
</evidence>
<feature type="transmembrane region" description="Helical" evidence="6">
    <location>
        <begin position="208"/>
        <end position="225"/>
    </location>
</feature>
<evidence type="ECO:0000256" key="5">
    <source>
        <dbReference type="ARBA" id="ARBA00023136"/>
    </source>
</evidence>
<proteinExistence type="predicted"/>
<feature type="transmembrane region" description="Helical" evidence="6">
    <location>
        <begin position="60"/>
        <end position="84"/>
    </location>
</feature>
<dbReference type="AlphaFoldDB" id="A0A9D6V126"/>
<protein>
    <submittedName>
        <fullName evidence="8">Sulfite exporter TauE/SafE family protein</fullName>
    </submittedName>
</protein>
<keyword evidence="2 6" id="KW-0812">Transmembrane</keyword>
<evidence type="ECO:0000256" key="4">
    <source>
        <dbReference type="ARBA" id="ARBA00022989"/>
    </source>
</evidence>
<comment type="subcellular location">
    <subcellularLocation>
        <location evidence="1">Membrane</location>
        <topology evidence="1">Multi-pass membrane protein</topology>
    </subcellularLocation>
</comment>
<keyword evidence="4 6" id="KW-1133">Transmembrane helix</keyword>
<dbReference type="GO" id="GO:0017004">
    <property type="term" value="P:cytochrome complex assembly"/>
    <property type="evidence" value="ECO:0007669"/>
    <property type="project" value="UniProtKB-KW"/>
</dbReference>